<dbReference type="GO" id="GO:0120010">
    <property type="term" value="P:intermembrane phospholipid transfer"/>
    <property type="evidence" value="ECO:0007669"/>
    <property type="project" value="TreeGrafter"/>
</dbReference>
<dbReference type="InterPro" id="IPR007428">
    <property type="entry name" value="MlaA"/>
</dbReference>
<dbReference type="AlphaFoldDB" id="A0A074M309"/>
<feature type="compositionally biased region" description="Acidic residues" evidence="3">
    <location>
        <begin position="319"/>
        <end position="333"/>
    </location>
</feature>
<sequence>MANPLLMGPLLAGPAPVNAAFEVSAVAPVEVATRLETARPWERQAPDILALDWSLMPAQENEGPPGEDEPEEDETEIVVEGKVGPVDRDPMVAVNEASFRITQQVDAVFVEPLADGYRSGLPGPLRDGLGNVVRNLREPANFLNFLLQGKIGKAAETLVRFSINSTLGLGGLIDIAEKPGIGLPYRPNGFGNTLGFYGVGGGPYLYVPVAGATNVRDLIGNTLDQALLPFVVGKPFDTPEYGIPLFVVTNLDSRVALDEEIERLNDTVDPYGARRDIYLYRRARDIALLKGEEPPEPPAILREIELGLDVIEAEADAEYEAQLDEESASEDEPTVQPSDAPPIAGETTLDAGQLAITVPSTR</sequence>
<organism evidence="5 6">
    <name type="scientific">Erythrobacter longus</name>
    <dbReference type="NCBI Taxonomy" id="1044"/>
    <lineage>
        <taxon>Bacteria</taxon>
        <taxon>Pseudomonadati</taxon>
        <taxon>Pseudomonadota</taxon>
        <taxon>Alphaproteobacteria</taxon>
        <taxon>Sphingomonadales</taxon>
        <taxon>Erythrobacteraceae</taxon>
        <taxon>Erythrobacter/Porphyrobacter group</taxon>
        <taxon>Erythrobacter</taxon>
    </lineage>
</organism>
<keyword evidence="2 4" id="KW-0732">Signal</keyword>
<reference evidence="5 6" key="1">
    <citation type="submission" date="2014-04" db="EMBL/GenBank/DDBJ databases">
        <title>A comprehensive comparison of genomes of Erythrobacter spp. strains.</title>
        <authorList>
            <person name="Zheng Q."/>
        </authorList>
    </citation>
    <scope>NUCLEOTIDE SEQUENCE [LARGE SCALE GENOMIC DNA]</scope>
    <source>
        <strain evidence="5 6">DSM 6997</strain>
    </source>
</reference>
<dbReference type="eggNOG" id="COG2853">
    <property type="taxonomic scope" value="Bacteria"/>
</dbReference>
<evidence type="ECO:0000256" key="4">
    <source>
        <dbReference type="SAM" id="SignalP"/>
    </source>
</evidence>
<keyword evidence="6" id="KW-1185">Reference proteome</keyword>
<dbReference type="PANTHER" id="PTHR30035">
    <property type="entry name" value="LIPOPROTEIN VACJ-RELATED"/>
    <property type="match status" value="1"/>
</dbReference>
<feature type="region of interest" description="Disordered" evidence="3">
    <location>
        <begin position="319"/>
        <end position="362"/>
    </location>
</feature>
<evidence type="ECO:0000313" key="6">
    <source>
        <dbReference type="Proteomes" id="UP000027647"/>
    </source>
</evidence>
<dbReference type="EMBL" id="JMIW01000007">
    <property type="protein sequence ID" value="KEO88896.1"/>
    <property type="molecule type" value="Genomic_DNA"/>
</dbReference>
<name>A0A074M309_ERYLO</name>
<feature type="signal peptide" evidence="4">
    <location>
        <begin position="1"/>
        <end position="19"/>
    </location>
</feature>
<dbReference type="GO" id="GO:0016020">
    <property type="term" value="C:membrane"/>
    <property type="evidence" value="ECO:0007669"/>
    <property type="project" value="InterPro"/>
</dbReference>
<evidence type="ECO:0008006" key="7">
    <source>
        <dbReference type="Google" id="ProtNLM"/>
    </source>
</evidence>
<evidence type="ECO:0000256" key="1">
    <source>
        <dbReference type="ARBA" id="ARBA00010634"/>
    </source>
</evidence>
<feature type="chain" id="PRO_5001698411" description="VacJ family lipoprotein" evidence="4">
    <location>
        <begin position="20"/>
        <end position="362"/>
    </location>
</feature>
<accession>A0A074M309</accession>
<evidence type="ECO:0000313" key="5">
    <source>
        <dbReference type="EMBL" id="KEO88896.1"/>
    </source>
</evidence>
<dbReference type="Pfam" id="PF04333">
    <property type="entry name" value="MlaA"/>
    <property type="match status" value="1"/>
</dbReference>
<dbReference type="PANTHER" id="PTHR30035:SF3">
    <property type="entry name" value="INTERMEMBRANE PHOSPHOLIPID TRANSPORT SYSTEM LIPOPROTEIN MLAA"/>
    <property type="match status" value="1"/>
</dbReference>
<comment type="similarity">
    <text evidence="1">Belongs to the MlaA family.</text>
</comment>
<dbReference type="STRING" id="1044.EH31_15810"/>
<dbReference type="PRINTS" id="PR01805">
    <property type="entry name" value="VACJLIPOPROT"/>
</dbReference>
<gene>
    <name evidence="5" type="ORF">EH31_15810</name>
</gene>
<proteinExistence type="inferred from homology"/>
<evidence type="ECO:0000256" key="2">
    <source>
        <dbReference type="ARBA" id="ARBA00022729"/>
    </source>
</evidence>
<comment type="caution">
    <text evidence="5">The sequence shown here is derived from an EMBL/GenBank/DDBJ whole genome shotgun (WGS) entry which is preliminary data.</text>
</comment>
<evidence type="ECO:0000256" key="3">
    <source>
        <dbReference type="SAM" id="MobiDB-lite"/>
    </source>
</evidence>
<dbReference type="Proteomes" id="UP000027647">
    <property type="component" value="Unassembled WGS sequence"/>
</dbReference>
<protein>
    <recommendedName>
        <fullName evidence="7">VacJ family lipoprotein</fullName>
    </recommendedName>
</protein>